<dbReference type="InterPro" id="IPR036236">
    <property type="entry name" value="Znf_C2H2_sf"/>
</dbReference>
<protein>
    <recommendedName>
        <fullName evidence="11">C2H2-type domain-containing protein</fullName>
    </recommendedName>
</protein>
<keyword evidence="3" id="KW-0677">Repeat</keyword>
<evidence type="ECO:0000256" key="1">
    <source>
        <dbReference type="ARBA" id="ARBA00004123"/>
    </source>
</evidence>
<feature type="compositionally biased region" description="Low complexity" evidence="10">
    <location>
        <begin position="311"/>
        <end position="321"/>
    </location>
</feature>
<evidence type="ECO:0000256" key="2">
    <source>
        <dbReference type="ARBA" id="ARBA00022723"/>
    </source>
</evidence>
<dbReference type="FunFam" id="3.30.160.60:FF:000181">
    <property type="entry name" value="C2H2 type zinc finger protein"/>
    <property type="match status" value="1"/>
</dbReference>
<feature type="domain" description="C2H2-type" evidence="11">
    <location>
        <begin position="389"/>
        <end position="416"/>
    </location>
</feature>
<sequence length="520" mass="57857">MLSTMSNLPIVAGISTTATTGTTSTTTASTSTSGSVNTTATNNNNNTSASNSTSASSATANGGIGTNSGNSLQYYYTGNNTSNSVDGNKYSLPSIYFTPQDSINNTSHTYNPYTTVSGAVTPQNYQLDYSQSSTVNNNYQFTLPNQQLSSPQQQQQQQYNRSYSNSLMPNYHYNNTTTNINTNVGSNTSPQLSNSNTPNPISPVLIPDKDNTYNNTNNVLVSSYPSMTMNQIQQQQQQYLQPSQQYQYSYNQYYMQPYYHNPQQSAPQQVQKPAQTEKLPHLSVTNIDYSSLVSYTVSPSLKRKRRTAKKSLSPSSTSSLSMMINHDSTNNGTTSTATTTRSSSTSSATSSSIGVAAADSFPCPQCNKVFQKPYNLKSHMKTHSNEKPYHCNICFKRFARSHDKKRHELLHQGVKNFKCQGYLNDGVTSWGCGKTFARSDALSRHFRTETGWLCIRPLMEEAKRLEEEEQQRQQQAQQQQQVPQQSQVSEQIGVNVGEIKFNDEYYDNSNFIKKLLQSNK</sequence>
<dbReference type="Pfam" id="PF00096">
    <property type="entry name" value="zf-C2H2"/>
    <property type="match status" value="2"/>
</dbReference>
<proteinExistence type="predicted"/>
<feature type="region of interest" description="Disordered" evidence="10">
    <location>
        <begin position="299"/>
        <end position="349"/>
    </location>
</feature>
<comment type="subcellular location">
    <subcellularLocation>
        <location evidence="1">Nucleus</location>
    </subcellularLocation>
</comment>
<evidence type="ECO:0000313" key="13">
    <source>
        <dbReference type="Proteomes" id="UP000030161"/>
    </source>
</evidence>
<evidence type="ECO:0000256" key="5">
    <source>
        <dbReference type="ARBA" id="ARBA00022833"/>
    </source>
</evidence>
<evidence type="ECO:0000313" key="12">
    <source>
        <dbReference type="EMBL" id="KGR01079.1"/>
    </source>
</evidence>
<dbReference type="GO" id="GO:0071248">
    <property type="term" value="P:cellular response to metal ion"/>
    <property type="evidence" value="ECO:0007669"/>
    <property type="project" value="UniProtKB-ARBA"/>
</dbReference>
<dbReference type="GO" id="GO:0006357">
    <property type="term" value="P:regulation of transcription by RNA polymerase II"/>
    <property type="evidence" value="ECO:0007669"/>
    <property type="project" value="UniProtKB-ARBA"/>
</dbReference>
<keyword evidence="6" id="KW-0805">Transcription regulation</keyword>
<name>A0AB34PIE4_CANAX</name>
<feature type="compositionally biased region" description="Low complexity" evidence="10">
    <location>
        <begin position="174"/>
        <end position="188"/>
    </location>
</feature>
<reference evidence="12 13" key="1">
    <citation type="submission" date="2013-12" db="EMBL/GenBank/DDBJ databases">
        <title>The Genome Sequence of Candida albicans P78048.</title>
        <authorList>
            <consortium name="The Broad Institute Genome Sequencing Platform"/>
            <consortium name="The Broad Institute Genome Sequencing Center for Infectious Disease"/>
            <person name="Cuomo C."/>
            <person name="Bennett R."/>
            <person name="Hirakawa M."/>
            <person name="Noverr M."/>
            <person name="Mitchell A."/>
            <person name="Young S.K."/>
            <person name="Zeng Q."/>
            <person name="Gargeya S."/>
            <person name="Fitzgerald M."/>
            <person name="Abouelleil A."/>
            <person name="Alvarado L."/>
            <person name="Berlin A.M."/>
            <person name="Chapman S.B."/>
            <person name="Dewar J."/>
            <person name="Goldberg J."/>
            <person name="Griggs A."/>
            <person name="Gujja S."/>
            <person name="Hansen M."/>
            <person name="Howarth C."/>
            <person name="Imamovic A."/>
            <person name="Larimer J."/>
            <person name="McCowan C."/>
            <person name="Murphy C."/>
            <person name="Pearson M."/>
            <person name="Priest M."/>
            <person name="Roberts A."/>
            <person name="Saif S."/>
            <person name="Shea T."/>
            <person name="Sykes S."/>
            <person name="Wortman J."/>
            <person name="Nusbaum C."/>
            <person name="Birren B."/>
        </authorList>
    </citation>
    <scope>NUCLEOTIDE SEQUENCE [LARGE SCALE GENOMIC DNA]</scope>
    <source>
        <strain evidence="12 13">P78048</strain>
    </source>
</reference>
<dbReference type="InterPro" id="IPR013087">
    <property type="entry name" value="Znf_C2H2_type"/>
</dbReference>
<accession>A0AB34PIE4</accession>
<dbReference type="SMART" id="SM00355">
    <property type="entry name" value="ZnF_C2H2"/>
    <property type="match status" value="2"/>
</dbReference>
<evidence type="ECO:0000259" key="11">
    <source>
        <dbReference type="PROSITE" id="PS50157"/>
    </source>
</evidence>
<keyword evidence="5" id="KW-0862">Zinc</keyword>
<dbReference type="Gene3D" id="3.30.160.60">
    <property type="entry name" value="Classic Zinc Finger"/>
    <property type="match status" value="3"/>
</dbReference>
<feature type="region of interest" description="Disordered" evidence="10">
    <location>
        <begin position="165"/>
        <end position="213"/>
    </location>
</feature>
<feature type="compositionally biased region" description="Low complexity" evidence="10">
    <location>
        <begin position="328"/>
        <end position="349"/>
    </location>
</feature>
<evidence type="ECO:0000256" key="8">
    <source>
        <dbReference type="ARBA" id="ARBA00023242"/>
    </source>
</evidence>
<dbReference type="Proteomes" id="UP000030161">
    <property type="component" value="Unassembled WGS sequence"/>
</dbReference>
<dbReference type="FunFam" id="3.30.160.60:FF:002218">
    <property type="entry name" value="Transcriptional regulator CRZ1"/>
    <property type="match status" value="1"/>
</dbReference>
<evidence type="ECO:0000256" key="3">
    <source>
        <dbReference type="ARBA" id="ARBA00022737"/>
    </source>
</evidence>
<dbReference type="PROSITE" id="PS50157">
    <property type="entry name" value="ZINC_FINGER_C2H2_2"/>
    <property type="match status" value="3"/>
</dbReference>
<dbReference type="PANTHER" id="PTHR24377">
    <property type="entry name" value="IP01015P-RELATED"/>
    <property type="match status" value="1"/>
</dbReference>
<keyword evidence="8" id="KW-0539">Nucleus</keyword>
<dbReference type="GO" id="GO:0071468">
    <property type="term" value="P:cellular response to acidic pH"/>
    <property type="evidence" value="ECO:0007669"/>
    <property type="project" value="UniProtKB-ARBA"/>
</dbReference>
<dbReference type="GO" id="GO:0033554">
    <property type="term" value="P:cellular response to stress"/>
    <property type="evidence" value="ECO:0007669"/>
    <property type="project" value="UniProtKB-ARBA"/>
</dbReference>
<evidence type="ECO:0000256" key="10">
    <source>
        <dbReference type="SAM" id="MobiDB-lite"/>
    </source>
</evidence>
<comment type="caution">
    <text evidence="12">The sequence shown here is derived from an EMBL/GenBank/DDBJ whole genome shotgun (WGS) entry which is preliminary data.</text>
</comment>
<dbReference type="SUPFAM" id="SSF57667">
    <property type="entry name" value="beta-beta-alpha zinc fingers"/>
    <property type="match status" value="2"/>
</dbReference>
<evidence type="ECO:0000256" key="9">
    <source>
        <dbReference type="PROSITE-ProRule" id="PRU00042"/>
    </source>
</evidence>
<feature type="region of interest" description="Disordered" evidence="10">
    <location>
        <begin position="465"/>
        <end position="488"/>
    </location>
</feature>
<evidence type="ECO:0000256" key="6">
    <source>
        <dbReference type="ARBA" id="ARBA00023015"/>
    </source>
</evidence>
<keyword evidence="7" id="KW-0804">Transcription</keyword>
<dbReference type="GO" id="GO:0008270">
    <property type="term" value="F:zinc ion binding"/>
    <property type="evidence" value="ECO:0007669"/>
    <property type="project" value="UniProtKB-KW"/>
</dbReference>
<feature type="region of interest" description="Disordered" evidence="10">
    <location>
        <begin position="19"/>
        <end position="64"/>
    </location>
</feature>
<feature type="compositionally biased region" description="Low complexity" evidence="10">
    <location>
        <begin position="472"/>
        <end position="488"/>
    </location>
</feature>
<feature type="compositionally biased region" description="Low complexity" evidence="10">
    <location>
        <begin position="19"/>
        <end position="61"/>
    </location>
</feature>
<organism evidence="12 13">
    <name type="scientific">Candida albicans P78048</name>
    <dbReference type="NCBI Taxonomy" id="1094989"/>
    <lineage>
        <taxon>Eukaryota</taxon>
        <taxon>Fungi</taxon>
        <taxon>Dikarya</taxon>
        <taxon>Ascomycota</taxon>
        <taxon>Saccharomycotina</taxon>
        <taxon>Pichiomycetes</taxon>
        <taxon>Debaryomycetaceae</taxon>
        <taxon>Candida/Lodderomyces clade</taxon>
        <taxon>Candida</taxon>
    </lineage>
</organism>
<gene>
    <name evidence="12" type="ORF">MG3_06076</name>
</gene>
<feature type="domain" description="C2H2-type" evidence="11">
    <location>
        <begin position="417"/>
        <end position="451"/>
    </location>
</feature>
<feature type="domain" description="C2H2-type" evidence="11">
    <location>
        <begin position="361"/>
        <end position="388"/>
    </location>
</feature>
<keyword evidence="4 9" id="KW-0863">Zinc-finger</keyword>
<dbReference type="EMBL" id="AJIX01000056">
    <property type="protein sequence ID" value="KGR01079.1"/>
    <property type="molecule type" value="Genomic_DNA"/>
</dbReference>
<evidence type="ECO:0000256" key="4">
    <source>
        <dbReference type="ARBA" id="ARBA00022771"/>
    </source>
</evidence>
<dbReference type="GO" id="GO:0005634">
    <property type="term" value="C:nucleus"/>
    <property type="evidence" value="ECO:0007669"/>
    <property type="project" value="UniProtKB-SubCell"/>
</dbReference>
<keyword evidence="2" id="KW-0479">Metal-binding</keyword>
<dbReference type="InterPro" id="IPR050826">
    <property type="entry name" value="Krueppel_C2H2_ZnFinger"/>
</dbReference>
<dbReference type="AlphaFoldDB" id="A0AB34PIE4"/>
<evidence type="ECO:0000256" key="7">
    <source>
        <dbReference type="ARBA" id="ARBA00023163"/>
    </source>
</evidence>
<dbReference type="PROSITE" id="PS00028">
    <property type="entry name" value="ZINC_FINGER_C2H2_1"/>
    <property type="match status" value="2"/>
</dbReference>
<feature type="compositionally biased region" description="Polar residues" evidence="10">
    <location>
        <begin position="189"/>
        <end position="199"/>
    </location>
</feature>